<evidence type="ECO:0000313" key="6">
    <source>
        <dbReference type="EMBL" id="KAH7092990.1"/>
    </source>
</evidence>
<keyword evidence="2" id="KW-0121">Carboxypeptidase</keyword>
<dbReference type="Gene3D" id="3.40.50.1820">
    <property type="entry name" value="alpha/beta hydrolase"/>
    <property type="match status" value="1"/>
</dbReference>
<dbReference type="SUPFAM" id="SSF53474">
    <property type="entry name" value="alpha/beta-Hydrolases"/>
    <property type="match status" value="1"/>
</dbReference>
<comment type="caution">
    <text evidence="6">The sequence shown here is derived from an EMBL/GenBank/DDBJ whole genome shotgun (WGS) entry which is preliminary data.</text>
</comment>
<evidence type="ECO:0000256" key="5">
    <source>
        <dbReference type="ARBA" id="ARBA00023180"/>
    </source>
</evidence>
<keyword evidence="7" id="KW-1185">Reference proteome</keyword>
<keyword evidence="4 6" id="KW-0378">Hydrolase</keyword>
<dbReference type="AlphaFoldDB" id="A0A8K0W3S2"/>
<dbReference type="InterPro" id="IPR029058">
    <property type="entry name" value="AB_hydrolase_fold"/>
</dbReference>
<keyword evidence="3" id="KW-0645">Protease</keyword>
<dbReference type="GO" id="GO:0006508">
    <property type="term" value="P:proteolysis"/>
    <property type="evidence" value="ECO:0007669"/>
    <property type="project" value="UniProtKB-KW"/>
</dbReference>
<dbReference type="PROSITE" id="PS00560">
    <property type="entry name" value="CARBOXYPEPT_SER_HIS"/>
    <property type="match status" value="1"/>
</dbReference>
<comment type="similarity">
    <text evidence="1">Belongs to the peptidase S10 family.</text>
</comment>
<dbReference type="EMBL" id="JAGMVJ010000002">
    <property type="protein sequence ID" value="KAH7092990.1"/>
    <property type="molecule type" value="Genomic_DNA"/>
</dbReference>
<evidence type="ECO:0000313" key="7">
    <source>
        <dbReference type="Proteomes" id="UP000813461"/>
    </source>
</evidence>
<name>A0A8K0W3S2_9PLEO</name>
<dbReference type="OrthoDB" id="443318at2759"/>
<gene>
    <name evidence="6" type="ORF">FB567DRAFT_433139</name>
</gene>
<sequence>MTGPTLLTLPVELRTLIYDFLFSSYTIRHGFKHASTPSTQEESSNRIAILLTCRQVFAEAWRHLPLNCTLHFRGTENLLETLLSVDQSIITRVRHIRVRAFPFPLYASGRADYYPTYYAANALSLLPGLCLDTLVVEDCWHGFGMGDGWRDVVTYFDIEALLKCDAWKELTYITPCTDFLASGYDHRRKRLTQPENWDALIKERDGEDSGAEVQMMIVPAKQDKATGVDRTEDGRIMQPWTAKPGHEVIENWRVAAPDQSLKGEVRIIAQRGKRARAVQLGMSEKRSWKELKGKEGGFAPEGLVGGVRARLGDAQQFPLPVTYDTIIQSPIDPNITISYKRPSSAVCATAFATQKQYSGYVNLPPFTLAPYQQNYTINTFFWFFESRVHPESAPLTIWLNGGPGSSSMVGLFDEMGPCELVQLPNGTYVTQPRLWGWDRSSNLLFIDQPTQTGFSYDERVNASVDLSKDYPFMLDSREKLQELPSGVPAWRFLNGTFASGDWVNTQNSSAIAARACWHFLQGFLSIFPQYNPGTRPNSTTVEPTGVNLFLESYGGLYGPTFADFFQDQNDRRRNGKLLSNASLEIRLESVGIVNGVLDTLTASIAVANFTRSNTYGITAIDLLTYQNTIAAINAKGGCRDLVAQCRSMTSITDSEDICSDALDACNRAGFIVYNKARKSPYDIRFGSRFSTGQAIQEYLNYANVMQSIGAQVNFTQISMAVFQAFSESGDAIRGTQLTSLAGLLKRGIRVAFIYGDADIICNWYGGQNASLELARLVPAYSTSFLAAGYADIIVNSSYVGGHVRQFGNLSFSRVFDAGHLVPSYQPETAFTIFSRIVQGEAINMGHTIDLSTYGSNGIPESSLRTNKVPIEQAIYCWIRDTLNTCTEEQRRAISRGEGVVEDGVWLQPVASVPETPSRMSSRHQAPEVATATSHRQLTGVFTATTSPVVKPTATSGAPRPKAPFRLPRRAAALTREQERARERKKAESMMQRGLIGGLGAAGGILL</sequence>
<dbReference type="InterPro" id="IPR001563">
    <property type="entry name" value="Peptidase_S10"/>
</dbReference>
<reference evidence="6" key="1">
    <citation type="journal article" date="2021" name="Nat. Commun.">
        <title>Genetic determinants of endophytism in the Arabidopsis root mycobiome.</title>
        <authorList>
            <person name="Mesny F."/>
            <person name="Miyauchi S."/>
            <person name="Thiergart T."/>
            <person name="Pickel B."/>
            <person name="Atanasova L."/>
            <person name="Karlsson M."/>
            <person name="Huettel B."/>
            <person name="Barry K.W."/>
            <person name="Haridas S."/>
            <person name="Chen C."/>
            <person name="Bauer D."/>
            <person name="Andreopoulos W."/>
            <person name="Pangilinan J."/>
            <person name="LaButti K."/>
            <person name="Riley R."/>
            <person name="Lipzen A."/>
            <person name="Clum A."/>
            <person name="Drula E."/>
            <person name="Henrissat B."/>
            <person name="Kohler A."/>
            <person name="Grigoriev I.V."/>
            <person name="Martin F.M."/>
            <person name="Hacquard S."/>
        </authorList>
    </citation>
    <scope>NUCLEOTIDE SEQUENCE</scope>
    <source>
        <strain evidence="6">MPI-SDFR-AT-0120</strain>
    </source>
</reference>
<dbReference type="GO" id="GO:0000324">
    <property type="term" value="C:fungal-type vacuole"/>
    <property type="evidence" value="ECO:0007669"/>
    <property type="project" value="TreeGrafter"/>
</dbReference>
<dbReference type="GO" id="GO:0004185">
    <property type="term" value="F:serine-type carboxypeptidase activity"/>
    <property type="evidence" value="ECO:0007669"/>
    <property type="project" value="InterPro"/>
</dbReference>
<keyword evidence="5" id="KW-0325">Glycoprotein</keyword>
<dbReference type="PRINTS" id="PR00724">
    <property type="entry name" value="CRBOXYPTASEC"/>
</dbReference>
<dbReference type="PANTHER" id="PTHR11802">
    <property type="entry name" value="SERINE PROTEASE FAMILY S10 SERINE CARBOXYPEPTIDASE"/>
    <property type="match status" value="1"/>
</dbReference>
<dbReference type="Proteomes" id="UP000813461">
    <property type="component" value="Unassembled WGS sequence"/>
</dbReference>
<proteinExistence type="inferred from homology"/>
<evidence type="ECO:0000256" key="1">
    <source>
        <dbReference type="ARBA" id="ARBA00009431"/>
    </source>
</evidence>
<dbReference type="Pfam" id="PF00450">
    <property type="entry name" value="Peptidase_S10"/>
    <property type="match status" value="1"/>
</dbReference>
<accession>A0A8K0W3S2</accession>
<evidence type="ECO:0000256" key="3">
    <source>
        <dbReference type="ARBA" id="ARBA00022670"/>
    </source>
</evidence>
<dbReference type="PANTHER" id="PTHR11802:SF64">
    <property type="entry name" value="CARBOXYPEPTIDASE"/>
    <property type="match status" value="1"/>
</dbReference>
<evidence type="ECO:0000256" key="2">
    <source>
        <dbReference type="ARBA" id="ARBA00022645"/>
    </source>
</evidence>
<evidence type="ECO:0000256" key="4">
    <source>
        <dbReference type="ARBA" id="ARBA00022801"/>
    </source>
</evidence>
<protein>
    <submittedName>
        <fullName evidence="6">Alpha/Beta hydrolase protein</fullName>
    </submittedName>
</protein>
<organism evidence="6 7">
    <name type="scientific">Paraphoma chrysanthemicola</name>
    <dbReference type="NCBI Taxonomy" id="798071"/>
    <lineage>
        <taxon>Eukaryota</taxon>
        <taxon>Fungi</taxon>
        <taxon>Dikarya</taxon>
        <taxon>Ascomycota</taxon>
        <taxon>Pezizomycotina</taxon>
        <taxon>Dothideomycetes</taxon>
        <taxon>Pleosporomycetidae</taxon>
        <taxon>Pleosporales</taxon>
        <taxon>Pleosporineae</taxon>
        <taxon>Phaeosphaeriaceae</taxon>
        <taxon>Paraphoma</taxon>
    </lineage>
</organism>
<dbReference type="InterPro" id="IPR033124">
    <property type="entry name" value="Ser_caboxypep_his_AS"/>
</dbReference>